<dbReference type="Proteomes" id="UP000031666">
    <property type="component" value="Unassembled WGS sequence"/>
</dbReference>
<keyword evidence="1" id="KW-0812">Transmembrane</keyword>
<protein>
    <submittedName>
        <fullName evidence="2">Uncharacterized protein</fullName>
    </submittedName>
</protein>
<dbReference type="AlphaFoldDB" id="A0A0B8QCV2"/>
<keyword evidence="1" id="KW-0472">Membrane</keyword>
<dbReference type="EMBL" id="BBSC01000001">
    <property type="protein sequence ID" value="GAM73028.1"/>
    <property type="molecule type" value="Genomic_DNA"/>
</dbReference>
<comment type="caution">
    <text evidence="2">The sequence shown here is derived from an EMBL/GenBank/DDBJ whole genome shotgun (WGS) entry which is preliminary data.</text>
</comment>
<reference evidence="2 3" key="2">
    <citation type="submission" date="2015-01" db="EMBL/GenBank/DDBJ databases">
        <authorList>
            <consortium name="NBRP consortium"/>
            <person name="Sawabe T."/>
            <person name="Meirelles P."/>
            <person name="Feng G."/>
            <person name="Sayaka M."/>
            <person name="Hattori M."/>
            <person name="Ohkuma M."/>
        </authorList>
    </citation>
    <scope>NUCLEOTIDE SEQUENCE [LARGE SCALE GENOMIC DNA]</scope>
    <source>
        <strain evidence="3">JCM 19241</strain>
    </source>
</reference>
<sequence>MLKATKDENLRDQLVEQTLDGESHIIFVTELDLFESGREYFAITVPSALLLEQTQQSVLTSISASAAILLLLIPLSAFLPGR</sequence>
<feature type="transmembrane region" description="Helical" evidence="1">
    <location>
        <begin position="58"/>
        <end position="79"/>
    </location>
</feature>
<proteinExistence type="predicted"/>
<name>A0A0B8QCV2_9VIBR</name>
<gene>
    <name evidence="2" type="ORF">JCM19241_2483</name>
</gene>
<accession>A0A0B8QCV2</accession>
<evidence type="ECO:0000256" key="1">
    <source>
        <dbReference type="SAM" id="Phobius"/>
    </source>
</evidence>
<evidence type="ECO:0000313" key="3">
    <source>
        <dbReference type="Proteomes" id="UP000031666"/>
    </source>
</evidence>
<evidence type="ECO:0000313" key="2">
    <source>
        <dbReference type="EMBL" id="GAM73028.1"/>
    </source>
</evidence>
<organism evidence="2 3">
    <name type="scientific">Vibrio ishigakensis</name>
    <dbReference type="NCBI Taxonomy" id="1481914"/>
    <lineage>
        <taxon>Bacteria</taxon>
        <taxon>Pseudomonadati</taxon>
        <taxon>Pseudomonadota</taxon>
        <taxon>Gammaproteobacteria</taxon>
        <taxon>Vibrionales</taxon>
        <taxon>Vibrionaceae</taxon>
        <taxon>Vibrio</taxon>
    </lineage>
</organism>
<dbReference type="STRING" id="1481914.JCM19241_2483"/>
<keyword evidence="1" id="KW-1133">Transmembrane helix</keyword>
<reference evidence="2 3" key="1">
    <citation type="submission" date="2015-01" db="EMBL/GenBank/DDBJ databases">
        <title>Vibrio sp. C94 JCM 19241 whole genome shotgun sequence.</title>
        <authorList>
            <person name="Sawabe T."/>
            <person name="Meirelles P."/>
            <person name="Feng G."/>
            <person name="Sayaka M."/>
            <person name="Hattori M."/>
            <person name="Ohkuma M."/>
        </authorList>
    </citation>
    <scope>NUCLEOTIDE SEQUENCE [LARGE SCALE GENOMIC DNA]</scope>
    <source>
        <strain evidence="3">JCM 19241</strain>
    </source>
</reference>